<dbReference type="OMA" id="RSRCHYS"/>
<dbReference type="RefSeq" id="XP_008908422.1">
    <property type="nucleotide sequence ID" value="XM_008910174.1"/>
</dbReference>
<dbReference type="VEuPathDB" id="FungiDB:PPTG_13776"/>
<evidence type="ECO:0000256" key="1">
    <source>
        <dbReference type="SAM" id="MobiDB-lite"/>
    </source>
</evidence>
<organism evidence="2 3">
    <name type="scientific">Phytophthora nicotianae (strain INRA-310)</name>
    <name type="common">Phytophthora parasitica</name>
    <dbReference type="NCBI Taxonomy" id="761204"/>
    <lineage>
        <taxon>Eukaryota</taxon>
        <taxon>Sar</taxon>
        <taxon>Stramenopiles</taxon>
        <taxon>Oomycota</taxon>
        <taxon>Peronosporomycetes</taxon>
        <taxon>Peronosporales</taxon>
        <taxon>Peronosporaceae</taxon>
        <taxon>Phytophthora</taxon>
    </lineage>
</organism>
<feature type="region of interest" description="Disordered" evidence="1">
    <location>
        <begin position="145"/>
        <end position="189"/>
    </location>
</feature>
<dbReference type="GeneID" id="20183103"/>
<reference evidence="3" key="1">
    <citation type="submission" date="2011-12" db="EMBL/GenBank/DDBJ databases">
        <authorList>
            <consortium name="The Broad Institute Genome Sequencing Platform"/>
            <person name="Russ C."/>
            <person name="Tyler B."/>
            <person name="Panabieres F."/>
            <person name="Shan W."/>
            <person name="Tripathy S."/>
            <person name="Grunwald N."/>
            <person name="Machado M."/>
            <person name="Young S.K."/>
            <person name="Zeng Q."/>
            <person name="Gargeya S."/>
            <person name="Fitzgerald M."/>
            <person name="Haas B."/>
            <person name="Abouelleil A."/>
            <person name="Alvarado L."/>
            <person name="Arachchi H.M."/>
            <person name="Berlin A."/>
            <person name="Chapman S.B."/>
            <person name="Gearin G."/>
            <person name="Goldberg J."/>
            <person name="Griggs A."/>
            <person name="Gujja S."/>
            <person name="Hansen M."/>
            <person name="Heiman D."/>
            <person name="Howarth C."/>
            <person name="Larimer J."/>
            <person name="Lui A."/>
            <person name="MacDonald P.J.P."/>
            <person name="McCowen C."/>
            <person name="Montmayeur A."/>
            <person name="Murphy C."/>
            <person name="Neiman D."/>
            <person name="Pearson M."/>
            <person name="Priest M."/>
            <person name="Roberts A."/>
            <person name="Saif S."/>
            <person name="Shea T."/>
            <person name="Sisk P."/>
            <person name="Stolte C."/>
            <person name="Sykes S."/>
            <person name="Wortman J."/>
            <person name="Nusbaum C."/>
            <person name="Birren B."/>
        </authorList>
    </citation>
    <scope>NUCLEOTIDE SEQUENCE [LARGE SCALE GENOMIC DNA]</scope>
    <source>
        <strain evidence="3">INRA-310</strain>
    </source>
</reference>
<dbReference type="AlphaFoldDB" id="W2PZS9"/>
<reference evidence="2 3" key="2">
    <citation type="submission" date="2013-11" db="EMBL/GenBank/DDBJ databases">
        <title>The Genome Sequence of Phytophthora parasitica INRA-310.</title>
        <authorList>
            <consortium name="The Broad Institute Genomics Platform"/>
            <person name="Russ C."/>
            <person name="Tyler B."/>
            <person name="Panabieres F."/>
            <person name="Shan W."/>
            <person name="Tripathy S."/>
            <person name="Grunwald N."/>
            <person name="Machado M."/>
            <person name="Johnson C.S."/>
            <person name="Arredondo F."/>
            <person name="Hong C."/>
            <person name="Coffey M."/>
            <person name="Young S.K."/>
            <person name="Zeng Q."/>
            <person name="Gargeya S."/>
            <person name="Fitzgerald M."/>
            <person name="Abouelleil A."/>
            <person name="Alvarado L."/>
            <person name="Chapman S.B."/>
            <person name="Gainer-Dewar J."/>
            <person name="Goldberg J."/>
            <person name="Griggs A."/>
            <person name="Gujja S."/>
            <person name="Hansen M."/>
            <person name="Howarth C."/>
            <person name="Imamovic A."/>
            <person name="Ireland A."/>
            <person name="Larimer J."/>
            <person name="McCowan C."/>
            <person name="Murphy C."/>
            <person name="Pearson M."/>
            <person name="Poon T.W."/>
            <person name="Priest M."/>
            <person name="Roberts A."/>
            <person name="Saif S."/>
            <person name="Shea T."/>
            <person name="Sykes S."/>
            <person name="Wortman J."/>
            <person name="Nusbaum C."/>
            <person name="Birren B."/>
        </authorList>
    </citation>
    <scope>NUCLEOTIDE SEQUENCE [LARGE SCALE GENOMIC DNA]</scope>
    <source>
        <strain evidence="2 3">INRA-310</strain>
    </source>
</reference>
<evidence type="ECO:0000313" key="3">
    <source>
        <dbReference type="Proteomes" id="UP000018817"/>
    </source>
</evidence>
<proteinExistence type="predicted"/>
<name>W2PZS9_PHYN3</name>
<sequence length="353" mass="38531">MVRVQVKVPRDCEVIARDLSFKSVWRELKKDGWTRKPPPGRSLDDRYFCMPPGKKVKGSEGVDYFRGEQTVLEHYAEELRCRAVGVQPSAPGGDQLAAADVYICYQAKVASIASADASLFDKYRKSCGKLTSWRYPAKVSAHPDATTRSRCHYSSEEADGSDNISDGDSTHPAGTPTRNDDADEDGEDSALGSELLADSIDDLNVVGNHAIEHLVGKLDSEADDMETGECVSDEEVKIYCAADAIGDDPVATEDEITAEVLFADNFLNSFGGEDEVLAGNLKNAVLCEMSVKGWEDIDEPDTTEYMHGPYGPVNNTSSYPGLRQGYSGPSADALRRGDSPIGLFFYYLPVVLW</sequence>
<gene>
    <name evidence="2" type="ORF">PPTG_13776</name>
</gene>
<dbReference type="PANTHER" id="PTHR37069:SF2">
    <property type="entry name" value="PIGGYBAC TRANSPOSABLE ELEMENT-DERIVED PROTEIN DOMAIN-CONTAINING PROTEIN"/>
    <property type="match status" value="1"/>
</dbReference>
<accession>W2PZS9</accession>
<dbReference type="OrthoDB" id="129248at2759"/>
<evidence type="ECO:0000313" key="2">
    <source>
        <dbReference type="EMBL" id="ETN06453.1"/>
    </source>
</evidence>
<protein>
    <submittedName>
        <fullName evidence="2">Uncharacterized protein</fullName>
    </submittedName>
</protein>
<dbReference type="EMBL" id="KI669596">
    <property type="protein sequence ID" value="ETN06453.1"/>
    <property type="molecule type" value="Genomic_DNA"/>
</dbReference>
<dbReference type="Proteomes" id="UP000018817">
    <property type="component" value="Unassembled WGS sequence"/>
</dbReference>
<dbReference type="PANTHER" id="PTHR37069">
    <property type="entry name" value="DDE_TNP_1_7 DOMAIN-CONTAINING PROTEIN"/>
    <property type="match status" value="1"/>
</dbReference>